<organism evidence="1 2">
    <name type="scientific">Chaetomium tenue</name>
    <dbReference type="NCBI Taxonomy" id="1854479"/>
    <lineage>
        <taxon>Eukaryota</taxon>
        <taxon>Fungi</taxon>
        <taxon>Dikarya</taxon>
        <taxon>Ascomycota</taxon>
        <taxon>Pezizomycotina</taxon>
        <taxon>Sordariomycetes</taxon>
        <taxon>Sordariomycetidae</taxon>
        <taxon>Sordariales</taxon>
        <taxon>Chaetomiaceae</taxon>
        <taxon>Chaetomium</taxon>
    </lineage>
</organism>
<dbReference type="EMBL" id="JAGIZQ010000006">
    <property type="protein sequence ID" value="KAH6623775.1"/>
    <property type="molecule type" value="Genomic_DNA"/>
</dbReference>
<dbReference type="Proteomes" id="UP000724584">
    <property type="component" value="Unassembled WGS sequence"/>
</dbReference>
<protein>
    <submittedName>
        <fullName evidence="1">Uncharacterized protein</fullName>
    </submittedName>
</protein>
<evidence type="ECO:0000313" key="2">
    <source>
        <dbReference type="Proteomes" id="UP000724584"/>
    </source>
</evidence>
<keyword evidence="2" id="KW-1185">Reference proteome</keyword>
<accession>A0ACB7NZJ3</accession>
<proteinExistence type="predicted"/>
<comment type="caution">
    <text evidence="1">The sequence shown here is derived from an EMBL/GenBank/DDBJ whole genome shotgun (WGS) entry which is preliminary data.</text>
</comment>
<evidence type="ECO:0000313" key="1">
    <source>
        <dbReference type="EMBL" id="KAH6623775.1"/>
    </source>
</evidence>
<name>A0ACB7NZJ3_9PEZI</name>
<sequence length="122" mass="12336">MPRSGRRAGGRVDNRGMNVANDAHSPVQPRAKSTGEAKGEKRAKGGAKTTTLSALVAQRSVSSGDCPPALITESGVVIGEGGPTATSAVVLPPLQLISGVPAASIHTHRASEHGIARLVRTG</sequence>
<gene>
    <name evidence="1" type="ORF">F5144DRAFT_595886</name>
</gene>
<reference evidence="1 2" key="1">
    <citation type="journal article" date="2021" name="Nat. Commun.">
        <title>Genetic determinants of endophytism in the Arabidopsis root mycobiome.</title>
        <authorList>
            <person name="Mesny F."/>
            <person name="Miyauchi S."/>
            <person name="Thiergart T."/>
            <person name="Pickel B."/>
            <person name="Atanasova L."/>
            <person name="Karlsson M."/>
            <person name="Huettel B."/>
            <person name="Barry K.W."/>
            <person name="Haridas S."/>
            <person name="Chen C."/>
            <person name="Bauer D."/>
            <person name="Andreopoulos W."/>
            <person name="Pangilinan J."/>
            <person name="LaButti K."/>
            <person name="Riley R."/>
            <person name="Lipzen A."/>
            <person name="Clum A."/>
            <person name="Drula E."/>
            <person name="Henrissat B."/>
            <person name="Kohler A."/>
            <person name="Grigoriev I.V."/>
            <person name="Martin F.M."/>
            <person name="Hacquard S."/>
        </authorList>
    </citation>
    <scope>NUCLEOTIDE SEQUENCE [LARGE SCALE GENOMIC DNA]</scope>
    <source>
        <strain evidence="1 2">MPI-SDFR-AT-0079</strain>
    </source>
</reference>